<dbReference type="eggNOG" id="ENOG502ZSQN">
    <property type="taxonomic scope" value="Bacteria"/>
</dbReference>
<feature type="transmembrane region" description="Helical" evidence="1">
    <location>
        <begin position="21"/>
        <end position="40"/>
    </location>
</feature>
<dbReference type="Proteomes" id="UP000002742">
    <property type="component" value="Chromosome"/>
</dbReference>
<keyword evidence="1" id="KW-0812">Transmembrane</keyword>
<dbReference type="OrthoDB" id="877109at2"/>
<dbReference type="KEGG" id="mmb:Mmol_2104"/>
<reference evidence="2 3" key="2">
    <citation type="journal article" date="2011" name="J. Bacteriol.">
        <title>Genomes of three methylotrophs from a single niche uncover genetic and metabolic divergence of Methylophilaceae.</title>
        <authorList>
            <person name="Lapidus A."/>
            <person name="Clum A."/>
            <person name="Labutti K."/>
            <person name="Kaluzhnaya M.G."/>
            <person name="Lim S."/>
            <person name="Beck D.A."/>
            <person name="Glavina Del Rio T."/>
            <person name="Nolan M."/>
            <person name="Mavromatis K."/>
            <person name="Huntemann M."/>
            <person name="Lucas S."/>
            <person name="Lidstrom M.E."/>
            <person name="Ivanova N."/>
            <person name="Chistoserdova L."/>
        </authorList>
    </citation>
    <scope>NUCLEOTIDE SEQUENCE [LARGE SCALE GENOMIC DNA]</scope>
    <source>
        <strain evidence="3">JLW8 / ATCC BAA-1282 / DSM 17540</strain>
    </source>
</reference>
<reference evidence="3" key="1">
    <citation type="submission" date="2009-07" db="EMBL/GenBank/DDBJ databases">
        <title>Complete sequence of Methylotenera mobilis JLW8.</title>
        <authorList>
            <consortium name="US DOE Joint Genome Institute"/>
            <person name="Lucas S."/>
            <person name="Copeland A."/>
            <person name="Lapidus A."/>
            <person name="Glavina del Rio T."/>
            <person name="Tice H."/>
            <person name="Bruce D."/>
            <person name="Goodwin L."/>
            <person name="Pitluck S."/>
            <person name="LaButti K.M."/>
            <person name="Clum A."/>
            <person name="Larimer F."/>
            <person name="Land M."/>
            <person name="Hauser L."/>
            <person name="Kyrpides N."/>
            <person name="Mikhailova N."/>
            <person name="Kayluzhnaya M."/>
            <person name="Chistoserdova L."/>
        </authorList>
    </citation>
    <scope>NUCLEOTIDE SEQUENCE [LARGE SCALE GENOMIC DNA]</scope>
    <source>
        <strain evidence="3">JLW8 / ATCC BAA-1282 / DSM 17540</strain>
    </source>
</reference>
<name>C6WZ58_METML</name>
<protein>
    <submittedName>
        <fullName evidence="2">Uncharacterized protein</fullName>
    </submittedName>
</protein>
<dbReference type="AlphaFoldDB" id="C6WZ58"/>
<evidence type="ECO:0000313" key="3">
    <source>
        <dbReference type="Proteomes" id="UP000002742"/>
    </source>
</evidence>
<sequence length="245" mass="27757">MHLKYLTINLEQLHPTISIRLLIRIGLTVLLLLVAALSLLSHAEAMCPTHIHNYHDCSAYHEPAILQTYPQLFLRKDNLLTVRLLNGKSVHFKDVPADSEGKNADDVVLYSVQKYFPEINYALISLAYGEGHSAYLLNLTNGLKTLVTGDAILSPDKRRLVVWNMEIEADYSPNILSVYRITNKGLILEFLIEPNDWGTKTATWRNNKTIEFSKTSLMYGGYQTQTHVLRFTGKSLNLGGSWQIE</sequence>
<gene>
    <name evidence="2" type="ordered locus">Mmol_2104</name>
</gene>
<keyword evidence="1" id="KW-1133">Transmembrane helix</keyword>
<evidence type="ECO:0000256" key="1">
    <source>
        <dbReference type="SAM" id="Phobius"/>
    </source>
</evidence>
<dbReference type="RefSeq" id="WP_015833041.1">
    <property type="nucleotide sequence ID" value="NC_012968.1"/>
</dbReference>
<dbReference type="EMBL" id="CP001672">
    <property type="protein sequence ID" value="ACT49006.1"/>
    <property type="molecule type" value="Genomic_DNA"/>
</dbReference>
<organism evidence="2 3">
    <name type="scientific">Methylotenera mobilis (strain JLW8 / ATCC BAA-1282 / DSM 17540)</name>
    <dbReference type="NCBI Taxonomy" id="583345"/>
    <lineage>
        <taxon>Bacteria</taxon>
        <taxon>Pseudomonadati</taxon>
        <taxon>Pseudomonadota</taxon>
        <taxon>Betaproteobacteria</taxon>
        <taxon>Nitrosomonadales</taxon>
        <taxon>Methylophilaceae</taxon>
        <taxon>Methylotenera</taxon>
    </lineage>
</organism>
<evidence type="ECO:0000313" key="2">
    <source>
        <dbReference type="EMBL" id="ACT49006.1"/>
    </source>
</evidence>
<dbReference type="HOGENOM" id="CLU_1132551_0_0_4"/>
<accession>C6WZ58</accession>
<keyword evidence="3" id="KW-1185">Reference proteome</keyword>
<keyword evidence="1" id="KW-0472">Membrane</keyword>
<dbReference type="STRING" id="583345.Mmol_2104"/>
<proteinExistence type="predicted"/>